<keyword evidence="5" id="KW-1185">Reference proteome</keyword>
<dbReference type="PANTHER" id="PTHR11365:SF23">
    <property type="entry name" value="HYPOTHETICAL 5-OXOPROLINASE (EUROFUNG)-RELATED"/>
    <property type="match status" value="1"/>
</dbReference>
<evidence type="ECO:0000313" key="4">
    <source>
        <dbReference type="EMBL" id="MDQ0381217.1"/>
    </source>
</evidence>
<evidence type="ECO:0000259" key="3">
    <source>
        <dbReference type="Pfam" id="PF19278"/>
    </source>
</evidence>
<keyword evidence="4" id="KW-0378">Hydrolase</keyword>
<dbReference type="InterPro" id="IPR045079">
    <property type="entry name" value="Oxoprolinase-like"/>
</dbReference>
<evidence type="ECO:0000259" key="2">
    <source>
        <dbReference type="Pfam" id="PF05378"/>
    </source>
</evidence>
<dbReference type="InterPro" id="IPR008040">
    <property type="entry name" value="Hydant_A_N"/>
</dbReference>
<dbReference type="EC" id="3.5.2.14" evidence="4"/>
<dbReference type="GO" id="GO:0047423">
    <property type="term" value="F:N-methylhydantoinase (ATP-hydrolyzing) activity"/>
    <property type="evidence" value="ECO:0007669"/>
    <property type="project" value="UniProtKB-EC"/>
</dbReference>
<accession>A0ABU0F2F9</accession>
<dbReference type="SUPFAM" id="SSF53067">
    <property type="entry name" value="Actin-like ATPase domain"/>
    <property type="match status" value="1"/>
</dbReference>
<gene>
    <name evidence="4" type="ORF">FB470_005211</name>
</gene>
<organism evidence="4 5">
    <name type="scientific">Amycolatopsis thermophila</name>
    <dbReference type="NCBI Taxonomy" id="206084"/>
    <lineage>
        <taxon>Bacteria</taxon>
        <taxon>Bacillati</taxon>
        <taxon>Actinomycetota</taxon>
        <taxon>Actinomycetes</taxon>
        <taxon>Pseudonocardiales</taxon>
        <taxon>Pseudonocardiaceae</taxon>
        <taxon>Amycolatopsis</taxon>
    </lineage>
</organism>
<dbReference type="InterPro" id="IPR002821">
    <property type="entry name" value="Hydantoinase_A"/>
</dbReference>
<reference evidence="4 5" key="1">
    <citation type="submission" date="2023-07" db="EMBL/GenBank/DDBJ databases">
        <title>Sequencing the genomes of 1000 actinobacteria strains.</title>
        <authorList>
            <person name="Klenk H.-P."/>
        </authorList>
    </citation>
    <scope>NUCLEOTIDE SEQUENCE [LARGE SCALE GENOMIC DNA]</scope>
    <source>
        <strain evidence="4 5">DSM 45805</strain>
    </source>
</reference>
<proteinExistence type="predicted"/>
<feature type="domain" description="Hydantoinase A/oxoprolinase" evidence="1">
    <location>
        <begin position="199"/>
        <end position="482"/>
    </location>
</feature>
<dbReference type="PANTHER" id="PTHR11365">
    <property type="entry name" value="5-OXOPROLINASE RELATED"/>
    <property type="match status" value="1"/>
</dbReference>
<dbReference type="InterPro" id="IPR043129">
    <property type="entry name" value="ATPase_NBD"/>
</dbReference>
<name>A0ABU0F2F9_9PSEU</name>
<comment type="caution">
    <text evidence="4">The sequence shown here is derived from an EMBL/GenBank/DDBJ whole genome shotgun (WGS) entry which is preliminary data.</text>
</comment>
<dbReference type="Pfam" id="PF19278">
    <property type="entry name" value="Hydant_A_C"/>
    <property type="match status" value="1"/>
</dbReference>
<feature type="domain" description="Acetophenone carboxylase-like C-terminal" evidence="3">
    <location>
        <begin position="495"/>
        <end position="661"/>
    </location>
</feature>
<feature type="domain" description="Hydantoinase/oxoprolinase N-terminal" evidence="2">
    <location>
        <begin position="2"/>
        <end position="178"/>
    </location>
</feature>
<dbReference type="InterPro" id="IPR049517">
    <property type="entry name" value="ACX-like_C"/>
</dbReference>
<dbReference type="Pfam" id="PF01968">
    <property type="entry name" value="Hydantoinase_A"/>
    <property type="match status" value="1"/>
</dbReference>
<dbReference type="Pfam" id="PF05378">
    <property type="entry name" value="Hydant_A_N"/>
    <property type="match status" value="1"/>
</dbReference>
<dbReference type="RefSeq" id="WP_306995703.1">
    <property type="nucleotide sequence ID" value="NZ_JAUSUT010000001.1"/>
</dbReference>
<sequence length="676" mass="72886">MIGVDVGGTFTDVVAIEDGRIKTVKVSTDVRTTERGVLKGAEEIGVEAAEVFNHASTHGLNAVITRRLPKIAFLTTEGHRDILDIGRTWRPVEGLMNPAWRRSYGDANRPLVPRYLRRGIRERLTADGGVLIPLDEEQARAHLAVLRRCGVEGVAICLLNAYVNDHHEERLRQLVHEELGDIPVSISSEVSPLAKEFARASTTVVDVFMRLIYDDYTKRLDAGLRDLKFTGDLNFADCAAQLVRSDVAMEHPFRIVFAGPAAGTVSSAHFGSLIGAKNLLCADVGGTSCDISIVTDGKPFVNTTFELEHDLIVNALSNEISSIGAGGGSLVTINAAGELKVGPGSAGADPGPACYGIGGTQPATTDTCLLMGIIDPDGFAGGRMKLDPELSRRAFEALDTKLSFEQRVSYAFNIGINNIAEGVTNIAIQHGVDPRDYSLVAYGAAGPMLLPAVLDLVHAAEVIVPPHPGLFSALGLVSTDLVYADSRSAYTLLTAEAAESIDKVYRSMEQRLSERLKEKDRGNVTFVRSFDGRLAGQTWETPFIAVPDGEITAEGVEQMVANFHEAYAERSGNKFEALPVQGVTYRVQAVVHADKVEYPALPERPAGERPEPTRTLTIRYLTGEDLPAHEYQRADLRAGDAIDGPAVIREPLSTTFLVPGQTAHVGGHGELRIRKA</sequence>
<dbReference type="EMBL" id="JAUSUT010000001">
    <property type="protein sequence ID" value="MDQ0381217.1"/>
    <property type="molecule type" value="Genomic_DNA"/>
</dbReference>
<evidence type="ECO:0000313" key="5">
    <source>
        <dbReference type="Proteomes" id="UP001229651"/>
    </source>
</evidence>
<protein>
    <submittedName>
        <fullName evidence="4">N-methylhydantoinase A</fullName>
        <ecNumber evidence="4">3.5.2.14</ecNumber>
    </submittedName>
</protein>
<evidence type="ECO:0000259" key="1">
    <source>
        <dbReference type="Pfam" id="PF01968"/>
    </source>
</evidence>
<dbReference type="Proteomes" id="UP001229651">
    <property type="component" value="Unassembled WGS sequence"/>
</dbReference>